<feature type="compositionally biased region" description="Low complexity" evidence="1">
    <location>
        <begin position="711"/>
        <end position="726"/>
    </location>
</feature>
<dbReference type="GO" id="GO:0002161">
    <property type="term" value="F:aminoacyl-tRNA deacylase activity"/>
    <property type="evidence" value="ECO:0007669"/>
    <property type="project" value="InterPro"/>
</dbReference>
<sequence length="1933" mass="208049">MDSLQPMHFSSLYRNKVVRDLDWVLRSPHILNGELEGLPLLKDSWAQNVYSGSRQWLEELDKDPSEMVAWLSEQRGVGRLGFYYAALVEYLLRFCPVLDTKQILCRQQVESADSKHVIGQLKYVILHAPVEEGSSSSSSSASSPEEKERTAERTEEGGETEERERELVCTHLESSIKFFVNVGRHAKGVSLSSLPDAEAGQDTSLGPGGKVQEEGEGGAAEEETDHVVQDGTEREGKRGKGRDSLSGAAAFVGPFLHENLAWRILEARRKLEVCQSGPVQTFLKKKFGVSSVSSRCMLRGVLFHPIETEEKDSQTDTDRDRNRDGETREGTEGCGVQPCSITLDITGGGLISGDHIKGWWTTSVETLTASAHPEARWVVLPKAHWLAPAVAVPVESCTLKGKHIVERQPEADTGVEEESEQLEVPGQAGLPIRSVPVLGVSDFVRFVEDHRRGEKREVPLMVAEMVPARLLEPDPSQGRSEEEGTRRERFRLLERSRGFLLSEEWNPGGLAGEGVAKGKMEGVSRNRSTVERGEGENGIENTGEGVGGNRAGLKIHDGRRLVTSKQQRSRQRMQARVRRPVNLSLALHPNGTQVTGSDAEGKERESEGDGEGEARPSMRRGPYNDLLLPITAPTDSLVPEREQVTGTGLVCRLMAELDQCKNWKFGDVVANLRKQVSATFVRLLPLDRSRAEGAREREGKEKEKEKETDESGPSSREISGGGRESAVGSRRVGRVVVEALEYMSTEGRQSGEVHVLFRPLGHLLLDAFSRLSKDLQELSARRRKRHAGGLAVPLKGGKSKGQKETEIESGLLGEAGEDGSVSEDLFSLCGNSERDAVARLLRDAIVRETRRTSEEEENVQRTAERLRSGWREDTLCLRLLLKAARAVNLQSSDLMQQQQGSVPRSATPPTTAGAEAGSASPSQVDPSAFSHANESPSGLKRPPGVCTSDELSAFLEGQVRLASLLATVGDGDAPPLLSSTDHPEGQTADKRKGEEDGDGPHRGRTAKLLSPAQGPSPCQDSEQQSVSNGVSTHQDPPPPAEWGDGQRERRSPLRRVSSPTGTLAASPGGGACKHKEPKRQSRDCSTEEGTKESDREKIVVRGAQKLAAATEVLSFLDSPVRASDASAMAVTNVLLSLGDPLTLESVLLGFLQSERKGDQRGQEGKKKGKGGGKGKGKDTEKEKEKASGAEKGRELACHAVSSLAEKGQVRTSRKIAKRVGVLSCFPSFIGALDADLALPPLSLPPTINSPPPKQMGPEGSFAHPFRQGSESLPVFNWPALPGRLTVVDSSHRLQKCVVNLKDLIERTGASCDEKGRKDEGGEKLTLKKFVLVGLDCEWRPHDFVKGEEGQSGGKDGAVMQKDSEKSKGGSGNPVSIVQLALPTGDVWIVDLLALLMSPTETAYDGVNRLFNLLFTSCVVVGFGLAVDLQRLRQSYPSVAAFLIEVPRVLDLRLVAHVVLPPSSQKQKGGLSAVCASVLGRRVDKGEQRSDWAQRPLSEAQLEYAALDAFVCLVVSVQMLGGGGGGLLPSVSLFLDTGVETEVLRVLPSLDCPRFFARFLAAGKDQAAAKGRGSQGEQKNRNEGDKAGEEESMLGLQNDEGVLKVEGDEEEEESEAEEGKGELVEGQRDQEGDSSPVARVKRALASACVCVSPSGVASLLHDRDLYRLVCEVPLSLSDFSCISEKCRSGERVEGVLRSDEMEELGKQKGTASLVILLDRQTPRAAADTATTDFICTVSETQNGQGEGECSGTSSPLSRLPSLRGAEGILVKTLAFSLPSEWIAGTENESGRQMGSSEIAMDGGRKVVLCIALVGDRIDARALAEVALRRGNVNGPAGDTRRVPVKKLQLISREELEEVTGFSAGTVGPLGHKTAPALVVLEARAAAASLRTQLPLLCGAGAADLHCPLTVGQLKETCGAQVHAVATATGLPTTC</sequence>
<evidence type="ECO:0000259" key="2">
    <source>
        <dbReference type="Pfam" id="PF01612"/>
    </source>
</evidence>
<dbReference type="Pfam" id="PF08907">
    <property type="entry name" value="DUF1853"/>
    <property type="match status" value="2"/>
</dbReference>
<dbReference type="VEuPathDB" id="CryptoDB:Cvel_22497"/>
<feature type="compositionally biased region" description="Basic and acidic residues" evidence="1">
    <location>
        <begin position="225"/>
        <end position="243"/>
    </location>
</feature>
<dbReference type="PANTHER" id="PTHR47765:SF2">
    <property type="entry name" value="EXONUCLEASE MUT-7 HOMOLOG"/>
    <property type="match status" value="1"/>
</dbReference>
<feature type="compositionally biased region" description="Polar residues" evidence="1">
    <location>
        <begin position="892"/>
        <end position="904"/>
    </location>
</feature>
<feature type="compositionally biased region" description="Acidic residues" evidence="1">
    <location>
        <begin position="1606"/>
        <end position="1615"/>
    </location>
</feature>
<feature type="compositionally biased region" description="Basic and acidic residues" evidence="1">
    <location>
        <begin position="1577"/>
        <end position="1588"/>
    </location>
</feature>
<feature type="compositionally biased region" description="Basic and acidic residues" evidence="1">
    <location>
        <begin position="691"/>
        <end position="709"/>
    </location>
</feature>
<dbReference type="Gene3D" id="3.90.960.10">
    <property type="entry name" value="YbaK/aminoacyl-tRNA synthetase-associated domain"/>
    <property type="match status" value="1"/>
</dbReference>
<dbReference type="Pfam" id="PF01612">
    <property type="entry name" value="DNA_pol_A_exo1"/>
    <property type="match status" value="1"/>
</dbReference>
<name>A0A0G4GM29_9ALVE</name>
<dbReference type="GO" id="GO:0008408">
    <property type="term" value="F:3'-5' exonuclease activity"/>
    <property type="evidence" value="ECO:0007669"/>
    <property type="project" value="InterPro"/>
</dbReference>
<feature type="region of interest" description="Disordered" evidence="1">
    <location>
        <begin position="892"/>
        <end position="944"/>
    </location>
</feature>
<organism evidence="3">
    <name type="scientific">Chromera velia CCMP2878</name>
    <dbReference type="NCBI Taxonomy" id="1169474"/>
    <lineage>
        <taxon>Eukaryota</taxon>
        <taxon>Sar</taxon>
        <taxon>Alveolata</taxon>
        <taxon>Colpodellida</taxon>
        <taxon>Chromeraceae</taxon>
        <taxon>Chromera</taxon>
    </lineage>
</organism>
<accession>A0A0G4GM29</accession>
<feature type="region of interest" description="Disordered" evidence="1">
    <location>
        <begin position="972"/>
        <end position="1096"/>
    </location>
</feature>
<dbReference type="PANTHER" id="PTHR47765">
    <property type="entry name" value="3'-5' EXONUCLEASE DOMAIN-CONTAINING PROTEIN"/>
    <property type="match status" value="1"/>
</dbReference>
<feature type="region of interest" description="Disordered" evidence="1">
    <location>
        <begin position="1566"/>
        <end position="1635"/>
    </location>
</feature>
<feature type="domain" description="3'-5' exonuclease" evidence="2">
    <location>
        <begin position="1376"/>
        <end position="1512"/>
    </location>
</feature>
<dbReference type="InterPro" id="IPR015003">
    <property type="entry name" value="DUF1853"/>
</dbReference>
<gene>
    <name evidence="3" type="ORF">Cvel_22497</name>
</gene>
<feature type="compositionally biased region" description="Basic and acidic residues" evidence="1">
    <location>
        <begin position="519"/>
        <end position="535"/>
    </location>
</feature>
<feature type="compositionally biased region" description="Acidic residues" evidence="1">
    <location>
        <begin position="214"/>
        <end position="224"/>
    </location>
</feature>
<feature type="compositionally biased region" description="Low complexity" evidence="1">
    <location>
        <begin position="905"/>
        <end position="922"/>
    </location>
</feature>
<feature type="region of interest" description="Disordered" evidence="1">
    <location>
        <begin position="519"/>
        <end position="624"/>
    </location>
</feature>
<feature type="compositionally biased region" description="Basic and acidic residues" evidence="1">
    <location>
        <begin position="1175"/>
        <end position="1193"/>
    </location>
</feature>
<feature type="region of interest" description="Disordered" evidence="1">
    <location>
        <begin position="1345"/>
        <end position="1371"/>
    </location>
</feature>
<dbReference type="InterPro" id="IPR012337">
    <property type="entry name" value="RNaseH-like_sf"/>
</dbReference>
<dbReference type="SUPFAM" id="SSF53098">
    <property type="entry name" value="Ribonuclease H-like"/>
    <property type="match status" value="1"/>
</dbReference>
<feature type="compositionally biased region" description="Basic and acidic residues" evidence="1">
    <location>
        <begin position="144"/>
        <end position="166"/>
    </location>
</feature>
<dbReference type="GO" id="GO:0003676">
    <property type="term" value="F:nucleic acid binding"/>
    <property type="evidence" value="ECO:0007669"/>
    <property type="project" value="InterPro"/>
</dbReference>
<feature type="compositionally biased region" description="Basic and acidic residues" evidence="1">
    <location>
        <begin position="1616"/>
        <end position="1630"/>
    </location>
</feature>
<proteinExistence type="predicted"/>
<dbReference type="InterPro" id="IPR036397">
    <property type="entry name" value="RNaseH_sf"/>
</dbReference>
<feature type="region of interest" description="Disordered" evidence="1">
    <location>
        <begin position="307"/>
        <end position="334"/>
    </location>
</feature>
<dbReference type="EMBL" id="CDMZ01001345">
    <property type="protein sequence ID" value="CEM31176.1"/>
    <property type="molecule type" value="Genomic_DNA"/>
</dbReference>
<feature type="compositionally biased region" description="Basic and acidic residues" evidence="1">
    <location>
        <begin position="307"/>
        <end position="331"/>
    </location>
</feature>
<feature type="compositionally biased region" description="Basic and acidic residues" evidence="1">
    <location>
        <begin position="1156"/>
        <end position="1165"/>
    </location>
</feature>
<dbReference type="Gene3D" id="3.30.420.10">
    <property type="entry name" value="Ribonuclease H-like superfamily/Ribonuclease H"/>
    <property type="match status" value="1"/>
</dbReference>
<evidence type="ECO:0000256" key="1">
    <source>
        <dbReference type="SAM" id="MobiDB-lite"/>
    </source>
</evidence>
<evidence type="ECO:0000313" key="3">
    <source>
        <dbReference type="EMBL" id="CEM31176.1"/>
    </source>
</evidence>
<reference evidence="3" key="1">
    <citation type="submission" date="2014-11" db="EMBL/GenBank/DDBJ databases">
        <authorList>
            <person name="Otto D Thomas"/>
            <person name="Naeem Raeece"/>
        </authorList>
    </citation>
    <scope>NUCLEOTIDE SEQUENCE</scope>
</reference>
<feature type="compositionally biased region" description="Basic residues" evidence="1">
    <location>
        <begin position="567"/>
        <end position="579"/>
    </location>
</feature>
<feature type="region of interest" description="Disordered" evidence="1">
    <location>
        <begin position="193"/>
        <end position="244"/>
    </location>
</feature>
<feature type="compositionally biased region" description="Basic and acidic residues" evidence="1">
    <location>
        <begin position="599"/>
        <end position="616"/>
    </location>
</feature>
<feature type="compositionally biased region" description="Polar residues" evidence="1">
    <location>
        <begin position="1016"/>
        <end position="1034"/>
    </location>
</feature>
<feature type="region of interest" description="Disordered" evidence="1">
    <location>
        <begin position="1156"/>
        <end position="1193"/>
    </location>
</feature>
<feature type="region of interest" description="Disordered" evidence="1">
    <location>
        <begin position="132"/>
        <end position="166"/>
    </location>
</feature>
<dbReference type="SUPFAM" id="SSF55826">
    <property type="entry name" value="YbaK/ProRS associated domain"/>
    <property type="match status" value="1"/>
</dbReference>
<feature type="compositionally biased region" description="Basic and acidic residues" evidence="1">
    <location>
        <begin position="981"/>
        <end position="1001"/>
    </location>
</feature>
<dbReference type="InterPro" id="IPR052408">
    <property type="entry name" value="Exonuclease_MUT-7-like"/>
</dbReference>
<dbReference type="InterPro" id="IPR036754">
    <property type="entry name" value="YbaK/aa-tRNA-synt-asso_dom_sf"/>
</dbReference>
<feature type="compositionally biased region" description="Basic and acidic residues" evidence="1">
    <location>
        <begin position="1078"/>
        <end position="1096"/>
    </location>
</feature>
<dbReference type="InterPro" id="IPR002562">
    <property type="entry name" value="3'-5'_exonuclease_dom"/>
</dbReference>
<protein>
    <recommendedName>
        <fullName evidence="2">3'-5' exonuclease domain-containing protein</fullName>
    </recommendedName>
</protein>
<feature type="region of interest" description="Disordered" evidence="1">
    <location>
        <begin position="691"/>
        <end position="726"/>
    </location>
</feature>
<feature type="compositionally biased region" description="Low complexity" evidence="1">
    <location>
        <begin position="134"/>
        <end position="143"/>
    </location>
</feature>